<evidence type="ECO:0000313" key="3">
    <source>
        <dbReference type="Proteomes" id="UP001206890"/>
    </source>
</evidence>
<dbReference type="Proteomes" id="UP001206890">
    <property type="component" value="Unassembled WGS sequence"/>
</dbReference>
<feature type="compositionally biased region" description="Low complexity" evidence="1">
    <location>
        <begin position="166"/>
        <end position="195"/>
    </location>
</feature>
<gene>
    <name evidence="2" type="ORF">M3D93_09780</name>
</gene>
<feature type="compositionally biased region" description="Pro residues" evidence="1">
    <location>
        <begin position="114"/>
        <end position="123"/>
    </location>
</feature>
<name>A0AAW5QA81_9ACTN</name>
<feature type="compositionally biased region" description="Low complexity" evidence="1">
    <location>
        <begin position="124"/>
        <end position="138"/>
    </location>
</feature>
<sequence length="204" mass="20913">MASPRMSWIVPRPSGPEGAGVLEVTGPECDSAVINADLLFPNSGARIIDCQAGWAVMASAVSGDRYWVAFSDGRWRRVADVSIRLGTCPAEAVAKGAPTWMAQKHLSSCAPSERPSPPAPTLTPTPARTSAATTPALPHASPTRTSSRTRAPIEDAAAPATSSRQTSVATPTSPPTSVVTTTPSPTDESTPSTAADDAPGPDGE</sequence>
<organism evidence="2 3">
    <name type="scientific">Dietzia cinnamea</name>
    <dbReference type="NCBI Taxonomy" id="321318"/>
    <lineage>
        <taxon>Bacteria</taxon>
        <taxon>Bacillati</taxon>
        <taxon>Actinomycetota</taxon>
        <taxon>Actinomycetes</taxon>
        <taxon>Mycobacteriales</taxon>
        <taxon>Dietziaceae</taxon>
        <taxon>Dietzia</taxon>
    </lineage>
</organism>
<dbReference type="AlphaFoldDB" id="A0AAW5QA81"/>
<feature type="region of interest" description="Disordered" evidence="1">
    <location>
        <begin position="105"/>
        <end position="204"/>
    </location>
</feature>
<evidence type="ECO:0000256" key="1">
    <source>
        <dbReference type="SAM" id="MobiDB-lite"/>
    </source>
</evidence>
<dbReference type="EMBL" id="JALXTC010000040">
    <property type="protein sequence ID" value="MCT2118037.1"/>
    <property type="molecule type" value="Genomic_DNA"/>
</dbReference>
<accession>A0AAW5QA81</accession>
<comment type="caution">
    <text evidence="2">The sequence shown here is derived from an EMBL/GenBank/DDBJ whole genome shotgun (WGS) entry which is preliminary data.</text>
</comment>
<proteinExistence type="predicted"/>
<protein>
    <submittedName>
        <fullName evidence="2">Uncharacterized protein</fullName>
    </submittedName>
</protein>
<evidence type="ECO:0000313" key="2">
    <source>
        <dbReference type="EMBL" id="MCT2118037.1"/>
    </source>
</evidence>
<reference evidence="2" key="1">
    <citation type="submission" date="2022-04" db="EMBL/GenBank/DDBJ databases">
        <title>Human microbiome associated bacterial genomes.</title>
        <authorList>
            <person name="Sandstrom S."/>
            <person name="Salamzade R."/>
            <person name="Kalan L.R."/>
        </authorList>
    </citation>
    <scope>NUCLEOTIDE SEQUENCE</scope>
    <source>
        <strain evidence="2">P3-SID1762</strain>
    </source>
</reference>
<dbReference type="RefSeq" id="WP_141764126.1">
    <property type="nucleotide sequence ID" value="NZ_JAFFGT010000057.1"/>
</dbReference>